<dbReference type="Pfam" id="PF00440">
    <property type="entry name" value="TetR_N"/>
    <property type="match status" value="1"/>
</dbReference>
<sequence>MAKKTKQEALKTYHALLDAAAELFSYQGISHTTLHDIASKAGMTRGAVYWHFKNKEDVIKALWDRDAAPIMQEFITKITAVSAAEPCNHFKNTIKEMIKQVTQNPKVSQTVRITLNSTEITTHQTELQSYLEDKSFIFYQAFVVALSNLGSQNLLKSTHSPEFLAGALWSYLHGLVDINMNTHIMKIDLKNNSDQLIDLFLDGYFHAE</sequence>
<evidence type="ECO:0000313" key="4">
    <source>
        <dbReference type="EMBL" id="SIS66367.1"/>
    </source>
</evidence>
<evidence type="ECO:0000256" key="2">
    <source>
        <dbReference type="PROSITE-ProRule" id="PRU00335"/>
    </source>
</evidence>
<dbReference type="Gene3D" id="1.10.357.10">
    <property type="entry name" value="Tetracycline Repressor, domain 2"/>
    <property type="match status" value="1"/>
</dbReference>
<dbReference type="SUPFAM" id="SSF46689">
    <property type="entry name" value="Homeodomain-like"/>
    <property type="match status" value="1"/>
</dbReference>
<evidence type="ECO:0000256" key="1">
    <source>
        <dbReference type="ARBA" id="ARBA00023125"/>
    </source>
</evidence>
<dbReference type="InterPro" id="IPR050624">
    <property type="entry name" value="HTH-type_Tx_Regulator"/>
</dbReference>
<feature type="DNA-binding region" description="H-T-H motif" evidence="2">
    <location>
        <begin position="33"/>
        <end position="52"/>
    </location>
</feature>
<dbReference type="PROSITE" id="PS50977">
    <property type="entry name" value="HTH_TETR_2"/>
    <property type="match status" value="1"/>
</dbReference>
<keyword evidence="5" id="KW-1185">Reference proteome</keyword>
<dbReference type="RefSeq" id="WP_054341728.1">
    <property type="nucleotide sequence ID" value="NZ_FTOE01000003.1"/>
</dbReference>
<gene>
    <name evidence="4" type="ORF">SAMN05421760_10357</name>
</gene>
<dbReference type="OrthoDB" id="5816932at2"/>
<keyword evidence="1 2" id="KW-0238">DNA-binding</keyword>
<dbReference type="GO" id="GO:0003677">
    <property type="term" value="F:DNA binding"/>
    <property type="evidence" value="ECO:0007669"/>
    <property type="project" value="UniProtKB-UniRule"/>
</dbReference>
<dbReference type="STRING" id="619304.SAMN05421760_10357"/>
<evidence type="ECO:0000259" key="3">
    <source>
        <dbReference type="PROSITE" id="PS50977"/>
    </source>
</evidence>
<dbReference type="PANTHER" id="PTHR43479:SF11">
    <property type="entry name" value="ACREF_ENVCD OPERON REPRESSOR-RELATED"/>
    <property type="match status" value="1"/>
</dbReference>
<reference evidence="5" key="1">
    <citation type="submission" date="2017-01" db="EMBL/GenBank/DDBJ databases">
        <authorList>
            <person name="Varghese N."/>
            <person name="Submissions S."/>
        </authorList>
    </citation>
    <scope>NUCLEOTIDE SEQUENCE [LARGE SCALE GENOMIC DNA]</scope>
    <source>
        <strain evidence="5">DSM 22306</strain>
    </source>
</reference>
<dbReference type="AlphaFoldDB" id="A0A1N7KXU8"/>
<dbReference type="Proteomes" id="UP000185999">
    <property type="component" value="Unassembled WGS sequence"/>
</dbReference>
<protein>
    <submittedName>
        <fullName evidence="4">Transcriptional regulator, TetR family</fullName>
    </submittedName>
</protein>
<dbReference type="InterPro" id="IPR009057">
    <property type="entry name" value="Homeodomain-like_sf"/>
</dbReference>
<organism evidence="4 5">
    <name type="scientific">Neptunomonas antarctica</name>
    <dbReference type="NCBI Taxonomy" id="619304"/>
    <lineage>
        <taxon>Bacteria</taxon>
        <taxon>Pseudomonadati</taxon>
        <taxon>Pseudomonadota</taxon>
        <taxon>Gammaproteobacteria</taxon>
        <taxon>Oceanospirillales</taxon>
        <taxon>Oceanospirillaceae</taxon>
        <taxon>Neptunomonas</taxon>
    </lineage>
</organism>
<name>A0A1N7KXU8_9GAMM</name>
<dbReference type="PRINTS" id="PR00455">
    <property type="entry name" value="HTHTETR"/>
</dbReference>
<dbReference type="InterPro" id="IPR001647">
    <property type="entry name" value="HTH_TetR"/>
</dbReference>
<accession>A0A1N7KXU8</accession>
<dbReference type="EMBL" id="FTOE01000003">
    <property type="protein sequence ID" value="SIS66367.1"/>
    <property type="molecule type" value="Genomic_DNA"/>
</dbReference>
<feature type="domain" description="HTH tetR-type" evidence="3">
    <location>
        <begin position="10"/>
        <end position="70"/>
    </location>
</feature>
<evidence type="ECO:0000313" key="5">
    <source>
        <dbReference type="Proteomes" id="UP000185999"/>
    </source>
</evidence>
<proteinExistence type="predicted"/>
<dbReference type="PANTHER" id="PTHR43479">
    <property type="entry name" value="ACREF/ENVCD OPERON REPRESSOR-RELATED"/>
    <property type="match status" value="1"/>
</dbReference>